<organism evidence="2 3">
    <name type="scientific">Candidatus Nitronauta litoralis</name>
    <dbReference type="NCBI Taxonomy" id="2705533"/>
    <lineage>
        <taxon>Bacteria</taxon>
        <taxon>Pseudomonadati</taxon>
        <taxon>Nitrospinota/Tectimicrobiota group</taxon>
        <taxon>Nitrospinota</taxon>
        <taxon>Nitrospinia</taxon>
        <taxon>Nitrospinales</taxon>
        <taxon>Nitrospinaceae</taxon>
        <taxon>Candidatus Nitronauta</taxon>
    </lineage>
</organism>
<dbReference type="AlphaFoldDB" id="A0A7T0BXN4"/>
<evidence type="ECO:0000313" key="3">
    <source>
        <dbReference type="Proteomes" id="UP000594688"/>
    </source>
</evidence>
<gene>
    <name evidence="2" type="ORF">G3M70_13375</name>
</gene>
<keyword evidence="1" id="KW-1133">Transmembrane helix</keyword>
<sequence>MDKPKKEPIILNPENQQHRLCLNCGFPNRQSDTICMYCQTSLAEETGLIPWIRQTYYIFRWRWQLKQKRQNLQNEKPEKGWLRNLAFFVLGVLLSSVGLYFFSHSLTQSSFSNALIAVLFLLYGFMTIKNLFNKK</sequence>
<keyword evidence="1" id="KW-0472">Membrane</keyword>
<dbReference type="KEGG" id="nli:G3M70_13375"/>
<reference evidence="2 3" key="1">
    <citation type="submission" date="2020-02" db="EMBL/GenBank/DDBJ databases">
        <title>Genomic and physiological characterization of two novel Nitrospinaceae genera.</title>
        <authorList>
            <person name="Mueller A.J."/>
            <person name="Jung M.-Y."/>
            <person name="Strachan C.R."/>
            <person name="Herbold C.W."/>
            <person name="Kirkegaard R.H."/>
            <person name="Daims H."/>
        </authorList>
    </citation>
    <scope>NUCLEOTIDE SEQUENCE [LARGE SCALE GENOMIC DNA]</scope>
    <source>
        <strain evidence="2">EB</strain>
    </source>
</reference>
<evidence type="ECO:0000313" key="2">
    <source>
        <dbReference type="EMBL" id="QPJ62813.1"/>
    </source>
</evidence>
<proteinExistence type="predicted"/>
<keyword evidence="1" id="KW-0812">Transmembrane</keyword>
<name>A0A7T0BXN4_9BACT</name>
<protein>
    <submittedName>
        <fullName evidence="2">Uncharacterized protein</fullName>
    </submittedName>
</protein>
<dbReference type="Proteomes" id="UP000594688">
    <property type="component" value="Chromosome"/>
</dbReference>
<evidence type="ECO:0000256" key="1">
    <source>
        <dbReference type="SAM" id="Phobius"/>
    </source>
</evidence>
<feature type="transmembrane region" description="Helical" evidence="1">
    <location>
        <begin position="114"/>
        <end position="132"/>
    </location>
</feature>
<dbReference type="EMBL" id="CP048685">
    <property type="protein sequence ID" value="QPJ62813.1"/>
    <property type="molecule type" value="Genomic_DNA"/>
</dbReference>
<accession>A0A7T0BXN4</accession>
<feature type="transmembrane region" description="Helical" evidence="1">
    <location>
        <begin position="81"/>
        <end position="102"/>
    </location>
</feature>